<evidence type="ECO:0000259" key="1">
    <source>
        <dbReference type="Pfam" id="PF01326"/>
    </source>
</evidence>
<dbReference type="GO" id="GO:0016301">
    <property type="term" value="F:kinase activity"/>
    <property type="evidence" value="ECO:0007669"/>
    <property type="project" value="InterPro"/>
</dbReference>
<organism evidence="2 3">
    <name type="scientific">Candidatus Magnetoglobus multicellularis str. Araruama</name>
    <dbReference type="NCBI Taxonomy" id="890399"/>
    <lineage>
        <taxon>Bacteria</taxon>
        <taxon>Pseudomonadati</taxon>
        <taxon>Thermodesulfobacteriota</taxon>
        <taxon>Desulfobacteria</taxon>
        <taxon>Desulfobacterales</taxon>
        <taxon>Desulfobacteraceae</taxon>
        <taxon>Candidatus Magnetoglobus</taxon>
    </lineage>
</organism>
<evidence type="ECO:0000313" key="2">
    <source>
        <dbReference type="EMBL" id="ETR68973.1"/>
    </source>
</evidence>
<dbReference type="Proteomes" id="UP000189670">
    <property type="component" value="Unassembled WGS sequence"/>
</dbReference>
<accession>A0A1V1P2E6</accession>
<dbReference type="Pfam" id="PF01326">
    <property type="entry name" value="PPDK_N"/>
    <property type="match status" value="1"/>
</dbReference>
<proteinExistence type="predicted"/>
<reference evidence="3" key="1">
    <citation type="submission" date="2012-11" db="EMBL/GenBank/DDBJ databases">
        <authorList>
            <person name="Lucero-Rivera Y.E."/>
            <person name="Tovar-Ramirez D."/>
        </authorList>
    </citation>
    <scope>NUCLEOTIDE SEQUENCE [LARGE SCALE GENOMIC DNA]</scope>
    <source>
        <strain evidence="3">Araruama</strain>
    </source>
</reference>
<dbReference type="InterPro" id="IPR002192">
    <property type="entry name" value="PPDK_AMP/ATP-bd"/>
</dbReference>
<comment type="caution">
    <text evidence="2">The sequence shown here is derived from an EMBL/GenBank/DDBJ whole genome shotgun (WGS) entry which is preliminary data.</text>
</comment>
<sequence>MDDAPDFRSFFLPFLYKEIVRQTQDVLSSTLNEEHRLLKMRARPKVLVAENYEEALALFDTYRDFVMGVISDTRFPKSSQMIDNAGILLLTELHHQMPDIPLLLMSSDIENQQFARQIPAKFIHKKSSQIQHELRQFFIKRLGFGDFIFRNPDGFEIQRANSLGALESVLKQIPEESIVYHATNNDFHSWLMGRSEIALANIFRSVSASDFPSNHALRNFLITNIHNLRKFQQRGIVVQFRAKTFDADIMDFTKIGDGQLGGKARGLAFIARQLSHEADIHKKYPDIEIKIPKTLVISTDIFENFVSRNQLEDLSRPSVENKLVRDRFLAAQFPDKITRKLKQFLLQVDHPLSIRSSSLLEDALCQPYAGLYETYMLPNNDSDLEIRLDHLTTAIKLVYASTWYEGPKIFSKSTNNPNHDELMAVIIQELAGKTLDDHFYPDLSGVMQSHNFYPISPMKPEDGIAHLALGMGKSVVEGEKVLRFCPKYPQILPQFSSVDDILKNAQRYFYALKMKGYTKNLLFWEHSNLERLEISDHEHQSPVKVLSGTYIPDEHRIRDSSAFNGPKVLTFAAILKYHLIPLPDILTDLSDMGREAMGGPVEIEFAVQLQDQPIFYFLQIRPMVAGREMNDVKISESDKQQAICYSHNALGHGNRQDIKDIVFVKPQCFDISKTCDMVAELSRINASLHNKNKPYLLMGPGRWGTADRWLGIPVQWKDISGVTAIIEIRNESLMADPSQGTHFFQNITSLGIHYLTVTENALDRINWQWIENCPLEFESSFFKHVSTIDPVILKVDGRLSEGVILSSL</sequence>
<protein>
    <submittedName>
        <fullName evidence="2">PpsA2</fullName>
    </submittedName>
</protein>
<dbReference type="AlphaFoldDB" id="A0A1V1P2E6"/>
<dbReference type="InterPro" id="IPR013815">
    <property type="entry name" value="ATP_grasp_subdomain_1"/>
</dbReference>
<dbReference type="GO" id="GO:0005524">
    <property type="term" value="F:ATP binding"/>
    <property type="evidence" value="ECO:0007669"/>
    <property type="project" value="InterPro"/>
</dbReference>
<feature type="domain" description="Pyruvate phosphate dikinase AMP/ATP-binding" evidence="1">
    <location>
        <begin position="259"/>
        <end position="640"/>
    </location>
</feature>
<dbReference type="SUPFAM" id="SSF56059">
    <property type="entry name" value="Glutathione synthetase ATP-binding domain-like"/>
    <property type="match status" value="1"/>
</dbReference>
<dbReference type="EMBL" id="ATBP01000777">
    <property type="protein sequence ID" value="ETR68973.1"/>
    <property type="molecule type" value="Genomic_DNA"/>
</dbReference>
<evidence type="ECO:0000313" key="3">
    <source>
        <dbReference type="Proteomes" id="UP000189670"/>
    </source>
</evidence>
<gene>
    <name evidence="2" type="ORF">OMM_04244</name>
</gene>
<dbReference type="Gene3D" id="3.30.1490.20">
    <property type="entry name" value="ATP-grasp fold, A domain"/>
    <property type="match status" value="1"/>
</dbReference>
<name>A0A1V1P2E6_9BACT</name>